<sequence>MRLASFARVTEADTLRRQLHAPNLHDGQLWLDDERLTQAESP</sequence>
<accession>A0A4R3UIT4</accession>
<dbReference type="RefSeq" id="WP_277592454.1">
    <property type="nucleotide sequence ID" value="NZ_CBCSGL010000042.1"/>
</dbReference>
<name>A0A4R3UIT4_ROSSA</name>
<evidence type="ECO:0000313" key="1">
    <source>
        <dbReference type="EMBL" id="TCU88934.1"/>
    </source>
</evidence>
<protein>
    <submittedName>
        <fullName evidence="1">Uncharacterized protein</fullName>
    </submittedName>
</protein>
<dbReference type="AlphaFoldDB" id="A0A4R3UIT4"/>
<gene>
    <name evidence="1" type="ORF">EV671_103716</name>
</gene>
<dbReference type="EMBL" id="SMBU01000037">
    <property type="protein sequence ID" value="TCU88934.1"/>
    <property type="molecule type" value="Genomic_DNA"/>
</dbReference>
<evidence type="ECO:0000313" key="2">
    <source>
        <dbReference type="Proteomes" id="UP000295110"/>
    </source>
</evidence>
<organism evidence="1 2">
    <name type="scientific">Roseateles saccharophilus</name>
    <name type="common">Pseudomonas saccharophila</name>
    <dbReference type="NCBI Taxonomy" id="304"/>
    <lineage>
        <taxon>Bacteria</taxon>
        <taxon>Pseudomonadati</taxon>
        <taxon>Pseudomonadota</taxon>
        <taxon>Betaproteobacteria</taxon>
        <taxon>Burkholderiales</taxon>
        <taxon>Sphaerotilaceae</taxon>
        <taxon>Roseateles</taxon>
    </lineage>
</organism>
<keyword evidence="2" id="KW-1185">Reference proteome</keyword>
<reference evidence="1 2" key="1">
    <citation type="submission" date="2019-03" db="EMBL/GenBank/DDBJ databases">
        <title>Genomic Encyclopedia of Type Strains, Phase IV (KMG-IV): sequencing the most valuable type-strain genomes for metagenomic binning, comparative biology and taxonomic classification.</title>
        <authorList>
            <person name="Goeker M."/>
        </authorList>
    </citation>
    <scope>NUCLEOTIDE SEQUENCE [LARGE SCALE GENOMIC DNA]</scope>
    <source>
        <strain evidence="1 2">DSM 654</strain>
    </source>
</reference>
<dbReference type="Proteomes" id="UP000295110">
    <property type="component" value="Unassembled WGS sequence"/>
</dbReference>
<proteinExistence type="predicted"/>
<comment type="caution">
    <text evidence="1">The sequence shown here is derived from an EMBL/GenBank/DDBJ whole genome shotgun (WGS) entry which is preliminary data.</text>
</comment>